<proteinExistence type="predicted"/>
<dbReference type="EMBL" id="JXJT01000001">
    <property type="protein sequence ID" value="PCS04843.1"/>
    <property type="molecule type" value="Genomic_DNA"/>
</dbReference>
<protein>
    <submittedName>
        <fullName evidence="1">Uncharacterized protein</fullName>
    </submittedName>
</protein>
<name>A0ABX4I9T5_9LACT</name>
<sequence length="145" mass="16611">MCGNKLIDEPEFKVGDIISSQIFIDGSAIVMLEEDLMNFDKGVVGVWYSKEDSSLIETFYFVDEGDTRRATPEEIKEYESVLNFYKHSREPFEIKEGDLIESKSGTKTIISYPQTFSKINFVNGNWKLLKTAEEIDEWLGASDDK</sequence>
<dbReference type="Proteomes" id="UP000218979">
    <property type="component" value="Unassembled WGS sequence"/>
</dbReference>
<gene>
    <name evidence="1" type="ORF">RR45_GL000162</name>
</gene>
<evidence type="ECO:0000313" key="1">
    <source>
        <dbReference type="EMBL" id="PCS04843.1"/>
    </source>
</evidence>
<evidence type="ECO:0000313" key="2">
    <source>
        <dbReference type="Proteomes" id="UP000218979"/>
    </source>
</evidence>
<comment type="caution">
    <text evidence="1">The sequence shown here is derived from an EMBL/GenBank/DDBJ whole genome shotgun (WGS) entry which is preliminary data.</text>
</comment>
<accession>A0ABX4I9T5</accession>
<reference evidence="1 2" key="1">
    <citation type="submission" date="2014-12" db="EMBL/GenBank/DDBJ databases">
        <title>Draft genome sequences of 10 type strains of Lactococcus.</title>
        <authorList>
            <person name="Sun Z."/>
            <person name="Zhong Z."/>
            <person name="Liu W."/>
            <person name="Zhang W."/>
            <person name="Zhang H."/>
        </authorList>
    </citation>
    <scope>NUCLEOTIDE SEQUENCE [LARGE SCALE GENOMIC DNA]</scope>
    <source>
        <strain evidence="1 2">DSM 22330</strain>
    </source>
</reference>
<keyword evidence="2" id="KW-1185">Reference proteome</keyword>
<organism evidence="1 2">
    <name type="scientific">Pseudolactococcus chungangensis CAU 28 = DSM 22330</name>
    <dbReference type="NCBI Taxonomy" id="1122154"/>
    <lineage>
        <taxon>Bacteria</taxon>
        <taxon>Bacillati</taxon>
        <taxon>Bacillota</taxon>
        <taxon>Bacilli</taxon>
        <taxon>Lactobacillales</taxon>
        <taxon>Streptococcaceae</taxon>
        <taxon>Pseudolactococcus</taxon>
    </lineage>
</organism>